<reference evidence="9" key="1">
    <citation type="journal article" date="2019" name="Int. J. Syst. Evol. Microbiol.">
        <title>The Global Catalogue of Microorganisms (GCM) 10K type strain sequencing project: providing services to taxonomists for standard genome sequencing and annotation.</title>
        <authorList>
            <consortium name="The Broad Institute Genomics Platform"/>
            <consortium name="The Broad Institute Genome Sequencing Center for Infectious Disease"/>
            <person name="Wu L."/>
            <person name="Ma J."/>
        </authorList>
    </citation>
    <scope>NUCLEOTIDE SEQUENCE [LARGE SCALE GENOMIC DNA]</scope>
    <source>
        <strain evidence="9">JCM 4505</strain>
    </source>
</reference>
<evidence type="ECO:0000256" key="3">
    <source>
        <dbReference type="ARBA" id="ARBA00023082"/>
    </source>
</evidence>
<dbReference type="PANTHER" id="PTHR43133">
    <property type="entry name" value="RNA POLYMERASE ECF-TYPE SIGMA FACTO"/>
    <property type="match status" value="1"/>
</dbReference>
<name>A0ABP3ETW1_9ACTN</name>
<dbReference type="RefSeq" id="WP_344152912.1">
    <property type="nucleotide sequence ID" value="NZ_BAAABV010000006.1"/>
</dbReference>
<dbReference type="CDD" id="cd06171">
    <property type="entry name" value="Sigma70_r4"/>
    <property type="match status" value="1"/>
</dbReference>
<proteinExistence type="inferred from homology"/>
<dbReference type="Pfam" id="PF04542">
    <property type="entry name" value="Sigma70_r2"/>
    <property type="match status" value="1"/>
</dbReference>
<evidence type="ECO:0000256" key="2">
    <source>
        <dbReference type="ARBA" id="ARBA00023015"/>
    </source>
</evidence>
<dbReference type="Pfam" id="PF08281">
    <property type="entry name" value="Sigma70_r4_2"/>
    <property type="match status" value="1"/>
</dbReference>
<evidence type="ECO:0000259" key="7">
    <source>
        <dbReference type="Pfam" id="PF08281"/>
    </source>
</evidence>
<dbReference type="InterPro" id="IPR039425">
    <property type="entry name" value="RNA_pol_sigma-70-like"/>
</dbReference>
<evidence type="ECO:0000256" key="5">
    <source>
        <dbReference type="ARBA" id="ARBA00023163"/>
    </source>
</evidence>
<dbReference type="SUPFAM" id="SSF88659">
    <property type="entry name" value="Sigma3 and sigma4 domains of RNA polymerase sigma factors"/>
    <property type="match status" value="1"/>
</dbReference>
<dbReference type="Proteomes" id="UP001501867">
    <property type="component" value="Unassembled WGS sequence"/>
</dbReference>
<feature type="domain" description="RNA polymerase sigma factor 70 region 4 type 2" evidence="7">
    <location>
        <begin position="124"/>
        <end position="175"/>
    </location>
</feature>
<dbReference type="InterPro" id="IPR014284">
    <property type="entry name" value="RNA_pol_sigma-70_dom"/>
</dbReference>
<keyword evidence="9" id="KW-1185">Reference proteome</keyword>
<accession>A0ABP3ETW1</accession>
<keyword evidence="2" id="KW-0805">Transcription regulation</keyword>
<dbReference type="SUPFAM" id="SSF88946">
    <property type="entry name" value="Sigma2 domain of RNA polymerase sigma factors"/>
    <property type="match status" value="1"/>
</dbReference>
<dbReference type="InterPro" id="IPR007627">
    <property type="entry name" value="RNA_pol_sigma70_r2"/>
</dbReference>
<dbReference type="EMBL" id="BAAABV010000006">
    <property type="protein sequence ID" value="GAA0274251.1"/>
    <property type="molecule type" value="Genomic_DNA"/>
</dbReference>
<dbReference type="InterPro" id="IPR013324">
    <property type="entry name" value="RNA_pol_sigma_r3/r4-like"/>
</dbReference>
<evidence type="ECO:0000313" key="9">
    <source>
        <dbReference type="Proteomes" id="UP001501867"/>
    </source>
</evidence>
<comment type="caution">
    <text evidence="8">The sequence shown here is derived from an EMBL/GenBank/DDBJ whole genome shotgun (WGS) entry which is preliminary data.</text>
</comment>
<keyword evidence="5" id="KW-0804">Transcription</keyword>
<protein>
    <recommendedName>
        <fullName evidence="10">RNA polymerase sigma-70 factor (ECF subfamily)</fullName>
    </recommendedName>
</protein>
<keyword evidence="3" id="KW-0731">Sigma factor</keyword>
<evidence type="ECO:0000313" key="8">
    <source>
        <dbReference type="EMBL" id="GAA0274251.1"/>
    </source>
</evidence>
<gene>
    <name evidence="8" type="ORF">GCM10010302_09860</name>
</gene>
<keyword evidence="4" id="KW-0238">DNA-binding</keyword>
<evidence type="ECO:0000256" key="1">
    <source>
        <dbReference type="ARBA" id="ARBA00010641"/>
    </source>
</evidence>
<dbReference type="InterPro" id="IPR036388">
    <property type="entry name" value="WH-like_DNA-bd_sf"/>
</dbReference>
<sequence>MKEISQEIEGEVKGVGPLPSPSGFEDFFTGNYDRFHRFASMRGLDHHSAEDVVHQVFLEVLRRWDQVSSADQPMAYAYAILKMRIVDSHRERSRRAARELAMSDIPEPSVPATESTQAIAHREVLNDALVSLPERQRETVLLYYVMGYSGREVAELLGVSEATVSGHLLRARRSLARILRLPAIR</sequence>
<feature type="domain" description="RNA polymerase sigma-70 region 2" evidence="6">
    <location>
        <begin position="28"/>
        <end position="95"/>
    </location>
</feature>
<dbReference type="Gene3D" id="1.10.10.10">
    <property type="entry name" value="Winged helix-like DNA-binding domain superfamily/Winged helix DNA-binding domain"/>
    <property type="match status" value="1"/>
</dbReference>
<dbReference type="NCBIfam" id="TIGR02937">
    <property type="entry name" value="sigma70-ECF"/>
    <property type="match status" value="1"/>
</dbReference>
<evidence type="ECO:0000259" key="6">
    <source>
        <dbReference type="Pfam" id="PF04542"/>
    </source>
</evidence>
<comment type="similarity">
    <text evidence="1">Belongs to the sigma-70 factor family. ECF subfamily.</text>
</comment>
<dbReference type="Gene3D" id="1.10.1740.10">
    <property type="match status" value="1"/>
</dbReference>
<dbReference type="InterPro" id="IPR013249">
    <property type="entry name" value="RNA_pol_sigma70_r4_t2"/>
</dbReference>
<organism evidence="8 9">
    <name type="scientific">Streptomyces polychromogenes</name>
    <dbReference type="NCBI Taxonomy" id="67342"/>
    <lineage>
        <taxon>Bacteria</taxon>
        <taxon>Bacillati</taxon>
        <taxon>Actinomycetota</taxon>
        <taxon>Actinomycetes</taxon>
        <taxon>Kitasatosporales</taxon>
        <taxon>Streptomycetaceae</taxon>
        <taxon>Streptomyces</taxon>
    </lineage>
</organism>
<evidence type="ECO:0008006" key="10">
    <source>
        <dbReference type="Google" id="ProtNLM"/>
    </source>
</evidence>
<dbReference type="InterPro" id="IPR013325">
    <property type="entry name" value="RNA_pol_sigma_r2"/>
</dbReference>
<dbReference type="PANTHER" id="PTHR43133:SF8">
    <property type="entry name" value="RNA POLYMERASE SIGMA FACTOR HI_1459-RELATED"/>
    <property type="match status" value="1"/>
</dbReference>
<evidence type="ECO:0000256" key="4">
    <source>
        <dbReference type="ARBA" id="ARBA00023125"/>
    </source>
</evidence>